<dbReference type="SUPFAM" id="SSF56112">
    <property type="entry name" value="Protein kinase-like (PK-like)"/>
    <property type="match status" value="1"/>
</dbReference>
<dbReference type="CDD" id="cd14014">
    <property type="entry name" value="STKc_PknB_like"/>
    <property type="match status" value="1"/>
</dbReference>
<keyword evidence="4 5" id="KW-0067">ATP-binding</keyword>
<reference evidence="7 8" key="1">
    <citation type="submission" date="2024-10" db="EMBL/GenBank/DDBJ databases">
        <title>The Natural Products Discovery Center: Release of the First 8490 Sequenced Strains for Exploring Actinobacteria Biosynthetic Diversity.</title>
        <authorList>
            <person name="Kalkreuter E."/>
            <person name="Kautsar S.A."/>
            <person name="Yang D."/>
            <person name="Bader C.D."/>
            <person name="Teijaro C.N."/>
            <person name="Fluegel L."/>
            <person name="Davis C.M."/>
            <person name="Simpson J.R."/>
            <person name="Lauterbach L."/>
            <person name="Steele A.D."/>
            <person name="Gui C."/>
            <person name="Meng S."/>
            <person name="Li G."/>
            <person name="Viehrig K."/>
            <person name="Ye F."/>
            <person name="Su P."/>
            <person name="Kiefer A.F."/>
            <person name="Nichols A."/>
            <person name="Cepeda A.J."/>
            <person name="Yan W."/>
            <person name="Fan B."/>
            <person name="Jiang Y."/>
            <person name="Adhikari A."/>
            <person name="Zheng C.-J."/>
            <person name="Schuster L."/>
            <person name="Cowan T.M."/>
            <person name="Smanski M.J."/>
            <person name="Chevrette M.G."/>
            <person name="De Carvalho L.P.S."/>
            <person name="Shen B."/>
        </authorList>
    </citation>
    <scope>NUCLEOTIDE SEQUENCE [LARGE SCALE GENOMIC DNA]</scope>
    <source>
        <strain evidence="7 8">NPDC015755</strain>
    </source>
</reference>
<protein>
    <submittedName>
        <fullName evidence="7">Protein kinase</fullName>
    </submittedName>
</protein>
<dbReference type="EMBL" id="JBIBSM010000016">
    <property type="protein sequence ID" value="MFF8279637.1"/>
    <property type="molecule type" value="Genomic_DNA"/>
</dbReference>
<feature type="binding site" evidence="5">
    <location>
        <position position="43"/>
    </location>
    <ligand>
        <name>ATP</name>
        <dbReference type="ChEBI" id="CHEBI:30616"/>
    </ligand>
</feature>
<dbReference type="RefSeq" id="WP_391936573.1">
    <property type="nucleotide sequence ID" value="NZ_JBIBSM010000016.1"/>
</dbReference>
<dbReference type="SMART" id="SM00220">
    <property type="entry name" value="S_TKc"/>
    <property type="match status" value="1"/>
</dbReference>
<dbReference type="PROSITE" id="PS00107">
    <property type="entry name" value="PROTEIN_KINASE_ATP"/>
    <property type="match status" value="1"/>
</dbReference>
<evidence type="ECO:0000256" key="1">
    <source>
        <dbReference type="ARBA" id="ARBA00022679"/>
    </source>
</evidence>
<feature type="domain" description="Protein kinase" evidence="6">
    <location>
        <begin position="15"/>
        <end position="273"/>
    </location>
</feature>
<evidence type="ECO:0000256" key="4">
    <source>
        <dbReference type="ARBA" id="ARBA00022840"/>
    </source>
</evidence>
<dbReference type="InterPro" id="IPR002372">
    <property type="entry name" value="PQQ_rpt_dom"/>
</dbReference>
<sequence length="743" mass="78138">MEALRAGDPAEIGPFPLLARLGEGGMGVVYLARTVEGRAVALKTVRSDMANAPGFRQRFAREVRACRAVSGPGMATVIDFDIAGAVPWLATEYVAGPSLGAAVGAHGPLPEDTVRRLLSGLARALITVHAAGLVHRDVKPTNVLLAPEGPLLIDFGIARAADETALTGTGVVIGSPGYMPPEQAVGQSVEAAGDVFSLGAVVTYAATGRGPFGTGAVHELLYRVVHQEPDLAGLPPGLVETVGRMLAKDPRHRPSAEELAALDTAGGAGGSWLPDAVSADITRQWGRLRALQAAAPTQVVKPAPFAPPASGPAQGPAFGPAKTRIDAAPPVSAAPPLHTAPQVRRISRRALFGTGVAGFSTLLLGGTWAVVRNRDRAGSGGNGEKTLRDPSWSYTHDAAIVTSPAPGRGSVVFGDEQGRIASVSQNSHELQWAVDLRVYTASGEGPVVMPVAVDRIRRDGKDVILTLTKDRTLHGLNEDTGERLWTRSFSGDTNRLLPQIGADQFVVVTRYGQGVSKVTVMNAAGLTLMEDDTNDMNGVSLAWDEGDAVALYSLARDGWYGARRWTVSIPKGKVSPGRELPDDFASAAIEADQYLYFHTRRGVACVSVDPSDGGGWTFTAADDSVVVDQDPPVVQGGTAIFRYGEAVYAATGVGEADWKFVADGQVTGRLSLLTREGQEDSLLFFGTDKATVYALNSRSGELIWKHTAAQGTLHGPVLHGESAYVAQDRNLYALDVAGPRWES</sequence>
<dbReference type="Gene3D" id="2.130.10.10">
    <property type="entry name" value="YVTN repeat-like/Quinoprotein amine dehydrogenase"/>
    <property type="match status" value="1"/>
</dbReference>
<dbReference type="GO" id="GO:0016301">
    <property type="term" value="F:kinase activity"/>
    <property type="evidence" value="ECO:0007669"/>
    <property type="project" value="UniProtKB-KW"/>
</dbReference>
<dbReference type="SUPFAM" id="SSF50998">
    <property type="entry name" value="Quinoprotein alcohol dehydrogenase-like"/>
    <property type="match status" value="1"/>
</dbReference>
<name>A0ABW6YIE2_9ACTN</name>
<evidence type="ECO:0000313" key="8">
    <source>
        <dbReference type="Proteomes" id="UP001603013"/>
    </source>
</evidence>
<dbReference type="PANTHER" id="PTHR43289">
    <property type="entry name" value="MITOGEN-ACTIVATED PROTEIN KINASE KINASE KINASE 20-RELATED"/>
    <property type="match status" value="1"/>
</dbReference>
<dbReference type="PANTHER" id="PTHR43289:SF34">
    <property type="entry name" value="SERINE_THREONINE-PROTEIN KINASE YBDM-RELATED"/>
    <property type="match status" value="1"/>
</dbReference>
<evidence type="ECO:0000313" key="7">
    <source>
        <dbReference type="EMBL" id="MFF8279637.1"/>
    </source>
</evidence>
<evidence type="ECO:0000256" key="2">
    <source>
        <dbReference type="ARBA" id="ARBA00022741"/>
    </source>
</evidence>
<keyword evidence="2 5" id="KW-0547">Nucleotide-binding</keyword>
<dbReference type="Gene3D" id="3.30.200.20">
    <property type="entry name" value="Phosphorylase Kinase, domain 1"/>
    <property type="match status" value="1"/>
</dbReference>
<evidence type="ECO:0000259" key="6">
    <source>
        <dbReference type="PROSITE" id="PS50011"/>
    </source>
</evidence>
<comment type="caution">
    <text evidence="7">The sequence shown here is derived from an EMBL/GenBank/DDBJ whole genome shotgun (WGS) entry which is preliminary data.</text>
</comment>
<dbReference type="PROSITE" id="PS50011">
    <property type="entry name" value="PROTEIN_KINASE_DOM"/>
    <property type="match status" value="1"/>
</dbReference>
<dbReference type="Pfam" id="PF00069">
    <property type="entry name" value="Pkinase"/>
    <property type="match status" value="1"/>
</dbReference>
<dbReference type="Pfam" id="PF13360">
    <property type="entry name" value="PQQ_2"/>
    <property type="match status" value="2"/>
</dbReference>
<keyword evidence="8" id="KW-1185">Reference proteome</keyword>
<dbReference type="Gene3D" id="1.10.510.10">
    <property type="entry name" value="Transferase(Phosphotransferase) domain 1"/>
    <property type="match status" value="1"/>
</dbReference>
<dbReference type="Gene3D" id="2.40.10.480">
    <property type="match status" value="1"/>
</dbReference>
<dbReference type="Proteomes" id="UP001603013">
    <property type="component" value="Unassembled WGS sequence"/>
</dbReference>
<dbReference type="InterPro" id="IPR017441">
    <property type="entry name" value="Protein_kinase_ATP_BS"/>
</dbReference>
<accession>A0ABW6YIE2</accession>
<dbReference type="SMART" id="SM00564">
    <property type="entry name" value="PQQ"/>
    <property type="match status" value="3"/>
</dbReference>
<organism evidence="7 8">
    <name type="scientific">Streptomyces lateritius</name>
    <dbReference type="NCBI Taxonomy" id="67313"/>
    <lineage>
        <taxon>Bacteria</taxon>
        <taxon>Bacillati</taxon>
        <taxon>Actinomycetota</taxon>
        <taxon>Actinomycetes</taxon>
        <taxon>Kitasatosporales</taxon>
        <taxon>Streptomycetaceae</taxon>
        <taxon>Streptomyces</taxon>
    </lineage>
</organism>
<keyword evidence="3 7" id="KW-0418">Kinase</keyword>
<dbReference type="InterPro" id="IPR018391">
    <property type="entry name" value="PQQ_b-propeller_rpt"/>
</dbReference>
<gene>
    <name evidence="7" type="ORF">ACF05T_26565</name>
</gene>
<evidence type="ECO:0000256" key="5">
    <source>
        <dbReference type="PROSITE-ProRule" id="PRU10141"/>
    </source>
</evidence>
<keyword evidence="1" id="KW-0808">Transferase</keyword>
<evidence type="ECO:0000256" key="3">
    <source>
        <dbReference type="ARBA" id="ARBA00022777"/>
    </source>
</evidence>
<dbReference type="InterPro" id="IPR011047">
    <property type="entry name" value="Quinoprotein_ADH-like_sf"/>
</dbReference>
<dbReference type="PROSITE" id="PS00108">
    <property type="entry name" value="PROTEIN_KINASE_ST"/>
    <property type="match status" value="1"/>
</dbReference>
<dbReference type="InterPro" id="IPR008271">
    <property type="entry name" value="Ser/Thr_kinase_AS"/>
</dbReference>
<dbReference type="InterPro" id="IPR000719">
    <property type="entry name" value="Prot_kinase_dom"/>
</dbReference>
<dbReference type="InterPro" id="IPR011009">
    <property type="entry name" value="Kinase-like_dom_sf"/>
</dbReference>
<dbReference type="InterPro" id="IPR015943">
    <property type="entry name" value="WD40/YVTN_repeat-like_dom_sf"/>
</dbReference>
<proteinExistence type="predicted"/>